<dbReference type="PANTHER" id="PTHR46523">
    <property type="entry name" value="DCTP PYROPHOSPHATASE 1"/>
    <property type="match status" value="1"/>
</dbReference>
<protein>
    <submittedName>
        <fullName evidence="1">Nucleotide pyrophosphohydrolase</fullName>
    </submittedName>
</protein>
<reference evidence="2" key="1">
    <citation type="journal article" date="2019" name="Int. J. Syst. Evol. Microbiol.">
        <title>The Global Catalogue of Microorganisms (GCM) 10K type strain sequencing project: providing services to taxonomists for standard genome sequencing and annotation.</title>
        <authorList>
            <consortium name="The Broad Institute Genomics Platform"/>
            <consortium name="The Broad Institute Genome Sequencing Center for Infectious Disease"/>
            <person name="Wu L."/>
            <person name="Ma J."/>
        </authorList>
    </citation>
    <scope>NUCLEOTIDE SEQUENCE [LARGE SCALE GENOMIC DNA]</scope>
    <source>
        <strain evidence="2">KACC 12597</strain>
    </source>
</reference>
<dbReference type="CDD" id="cd11537">
    <property type="entry name" value="NTP-PPase_RS21-C6_like"/>
    <property type="match status" value="1"/>
</dbReference>
<dbReference type="InterPro" id="IPR025984">
    <property type="entry name" value="DCTPP"/>
</dbReference>
<proteinExistence type="predicted"/>
<sequence>MTDSPDRPDSLGRLNARLLRFARERDWEQFHSPKNLAMALAGEVGELLEHFQWLTEAQSAALDENKKRQVSHELADILLYLVRLSERLDVDLIAAAEEKILINERRYPADKVRGDARRADEYPD</sequence>
<gene>
    <name evidence="1" type="ORF">ACFSJC_15585</name>
</gene>
<dbReference type="InterPro" id="IPR052555">
    <property type="entry name" value="dCTP_Pyrophosphatase"/>
</dbReference>
<dbReference type="SUPFAM" id="SSF101386">
    <property type="entry name" value="all-alpha NTP pyrophosphatases"/>
    <property type="match status" value="1"/>
</dbReference>
<comment type="caution">
    <text evidence="1">The sequence shown here is derived from an EMBL/GenBank/DDBJ whole genome shotgun (WGS) entry which is preliminary data.</text>
</comment>
<name>A0ABW4YCA2_9GAMM</name>
<dbReference type="Pfam" id="PF12643">
    <property type="entry name" value="MazG-like"/>
    <property type="match status" value="1"/>
</dbReference>
<dbReference type="PIRSF" id="PIRSF029826">
    <property type="entry name" value="UCP029826_pph"/>
    <property type="match status" value="1"/>
</dbReference>
<dbReference type="RefSeq" id="WP_386028020.1">
    <property type="nucleotide sequence ID" value="NZ_JBHUHX010000047.1"/>
</dbReference>
<dbReference type="EMBL" id="JBHUHX010000047">
    <property type="protein sequence ID" value="MFD2113271.1"/>
    <property type="molecule type" value="Genomic_DNA"/>
</dbReference>
<evidence type="ECO:0000313" key="2">
    <source>
        <dbReference type="Proteomes" id="UP001597337"/>
    </source>
</evidence>
<dbReference type="Gene3D" id="1.10.287.1080">
    <property type="entry name" value="MazG-like"/>
    <property type="match status" value="1"/>
</dbReference>
<keyword evidence="2" id="KW-1185">Reference proteome</keyword>
<evidence type="ECO:0000313" key="1">
    <source>
        <dbReference type="EMBL" id="MFD2113271.1"/>
    </source>
</evidence>
<dbReference type="Proteomes" id="UP001597337">
    <property type="component" value="Unassembled WGS sequence"/>
</dbReference>
<dbReference type="PANTHER" id="PTHR46523:SF1">
    <property type="entry name" value="DCTP PYROPHOSPHATASE 1"/>
    <property type="match status" value="1"/>
</dbReference>
<accession>A0ABW4YCA2</accession>
<organism evidence="1 2">
    <name type="scientific">Thiorhodococcus fuscus</name>
    <dbReference type="NCBI Taxonomy" id="527200"/>
    <lineage>
        <taxon>Bacteria</taxon>
        <taxon>Pseudomonadati</taxon>
        <taxon>Pseudomonadota</taxon>
        <taxon>Gammaproteobacteria</taxon>
        <taxon>Chromatiales</taxon>
        <taxon>Chromatiaceae</taxon>
        <taxon>Thiorhodococcus</taxon>
    </lineage>
</organism>